<protein>
    <submittedName>
        <fullName evidence="1">Cyclic pyranopterin monophosphate synthaseaccessory protein</fullName>
    </submittedName>
</protein>
<sequence length="168" mass="17394">MAQFGREAQMAEAKALGVARSFQPRVVEAQPRMLPDGLSLVLDGWEVSVSRLPYQCSAAAKSLSPLCCASSRRCRLEVALLQPTSGGSPAAALVGKQGSSCRRKSARLSSSGIDALGCAQISSSEKILGRLELSGKPGFLSVLGRSSVASARLAVKLVALAPGGSPRR</sequence>
<dbReference type="OrthoDB" id="5783963at2759"/>
<proteinExistence type="predicted"/>
<reference evidence="2" key="1">
    <citation type="journal article" date="2019" name="Curr. Biol.">
        <title>Genome Sequence of Striga asiatica Provides Insight into the Evolution of Plant Parasitism.</title>
        <authorList>
            <person name="Yoshida S."/>
            <person name="Kim S."/>
            <person name="Wafula E.K."/>
            <person name="Tanskanen J."/>
            <person name="Kim Y.M."/>
            <person name="Honaas L."/>
            <person name="Yang Z."/>
            <person name="Spallek T."/>
            <person name="Conn C.E."/>
            <person name="Ichihashi Y."/>
            <person name="Cheong K."/>
            <person name="Cui S."/>
            <person name="Der J.P."/>
            <person name="Gundlach H."/>
            <person name="Jiao Y."/>
            <person name="Hori C."/>
            <person name="Ishida J.K."/>
            <person name="Kasahara H."/>
            <person name="Kiba T."/>
            <person name="Kim M.S."/>
            <person name="Koo N."/>
            <person name="Laohavisit A."/>
            <person name="Lee Y.H."/>
            <person name="Lumba S."/>
            <person name="McCourt P."/>
            <person name="Mortimer J.C."/>
            <person name="Mutuku J.M."/>
            <person name="Nomura T."/>
            <person name="Sasaki-Sekimoto Y."/>
            <person name="Seto Y."/>
            <person name="Wang Y."/>
            <person name="Wakatake T."/>
            <person name="Sakakibara H."/>
            <person name="Demura T."/>
            <person name="Yamaguchi S."/>
            <person name="Yoneyama K."/>
            <person name="Manabe R.I."/>
            <person name="Nelson D.C."/>
            <person name="Schulman A.H."/>
            <person name="Timko M.P."/>
            <person name="dePamphilis C.W."/>
            <person name="Choi D."/>
            <person name="Shirasu K."/>
        </authorList>
    </citation>
    <scope>NUCLEOTIDE SEQUENCE [LARGE SCALE GENOMIC DNA]</scope>
    <source>
        <strain evidence="2">cv. UVA1</strain>
    </source>
</reference>
<gene>
    <name evidence="1" type="ORF">STAS_05130</name>
</gene>
<accession>A0A5A7P975</accession>
<dbReference type="Proteomes" id="UP000325081">
    <property type="component" value="Unassembled WGS sequence"/>
</dbReference>
<organism evidence="1 2">
    <name type="scientific">Striga asiatica</name>
    <name type="common">Asiatic witchweed</name>
    <name type="synonym">Buchnera asiatica</name>
    <dbReference type="NCBI Taxonomy" id="4170"/>
    <lineage>
        <taxon>Eukaryota</taxon>
        <taxon>Viridiplantae</taxon>
        <taxon>Streptophyta</taxon>
        <taxon>Embryophyta</taxon>
        <taxon>Tracheophyta</taxon>
        <taxon>Spermatophyta</taxon>
        <taxon>Magnoliopsida</taxon>
        <taxon>eudicotyledons</taxon>
        <taxon>Gunneridae</taxon>
        <taxon>Pentapetalae</taxon>
        <taxon>asterids</taxon>
        <taxon>lamiids</taxon>
        <taxon>Lamiales</taxon>
        <taxon>Orobanchaceae</taxon>
        <taxon>Buchnereae</taxon>
        <taxon>Striga</taxon>
    </lineage>
</organism>
<keyword evidence="2" id="KW-1185">Reference proteome</keyword>
<comment type="caution">
    <text evidence="1">The sequence shown here is derived from an EMBL/GenBank/DDBJ whole genome shotgun (WGS) entry which is preliminary data.</text>
</comment>
<dbReference type="EMBL" id="BKCP01003447">
    <property type="protein sequence ID" value="GER29282.1"/>
    <property type="molecule type" value="Genomic_DNA"/>
</dbReference>
<evidence type="ECO:0000313" key="2">
    <source>
        <dbReference type="Proteomes" id="UP000325081"/>
    </source>
</evidence>
<evidence type="ECO:0000313" key="1">
    <source>
        <dbReference type="EMBL" id="GER29282.1"/>
    </source>
</evidence>
<name>A0A5A7P975_STRAF</name>
<dbReference type="AlphaFoldDB" id="A0A5A7P975"/>